<proteinExistence type="predicted"/>
<gene>
    <name evidence="1" type="ORF">ARMOST_06413</name>
</gene>
<dbReference type="Proteomes" id="UP000219338">
    <property type="component" value="Unassembled WGS sequence"/>
</dbReference>
<protein>
    <submittedName>
        <fullName evidence="1">Uncharacterized protein</fullName>
    </submittedName>
</protein>
<dbReference type="AlphaFoldDB" id="A0A284R2Z9"/>
<name>A0A284R2Z9_ARMOS</name>
<organism evidence="1 2">
    <name type="scientific">Armillaria ostoyae</name>
    <name type="common">Armillaria root rot fungus</name>
    <dbReference type="NCBI Taxonomy" id="47428"/>
    <lineage>
        <taxon>Eukaryota</taxon>
        <taxon>Fungi</taxon>
        <taxon>Dikarya</taxon>
        <taxon>Basidiomycota</taxon>
        <taxon>Agaricomycotina</taxon>
        <taxon>Agaricomycetes</taxon>
        <taxon>Agaricomycetidae</taxon>
        <taxon>Agaricales</taxon>
        <taxon>Marasmiineae</taxon>
        <taxon>Physalacriaceae</taxon>
        <taxon>Armillaria</taxon>
    </lineage>
</organism>
<dbReference type="STRING" id="47428.A0A284R2Z9"/>
<dbReference type="EMBL" id="FUEG01000004">
    <property type="protein sequence ID" value="SJL03068.1"/>
    <property type="molecule type" value="Genomic_DNA"/>
</dbReference>
<keyword evidence="2" id="KW-1185">Reference proteome</keyword>
<dbReference type="OrthoDB" id="429143at2759"/>
<reference evidence="2" key="1">
    <citation type="journal article" date="2017" name="Nat. Ecol. Evol.">
        <title>Genome expansion and lineage-specific genetic innovations in the forest pathogenic fungi Armillaria.</title>
        <authorList>
            <person name="Sipos G."/>
            <person name="Prasanna A.N."/>
            <person name="Walter M.C."/>
            <person name="O'Connor E."/>
            <person name="Balint B."/>
            <person name="Krizsan K."/>
            <person name="Kiss B."/>
            <person name="Hess J."/>
            <person name="Varga T."/>
            <person name="Slot J."/>
            <person name="Riley R."/>
            <person name="Boka B."/>
            <person name="Rigling D."/>
            <person name="Barry K."/>
            <person name="Lee J."/>
            <person name="Mihaltcheva S."/>
            <person name="LaButti K."/>
            <person name="Lipzen A."/>
            <person name="Waldron R."/>
            <person name="Moloney N.M."/>
            <person name="Sperisen C."/>
            <person name="Kredics L."/>
            <person name="Vagvoelgyi C."/>
            <person name="Patrignani A."/>
            <person name="Fitzpatrick D."/>
            <person name="Nagy I."/>
            <person name="Doyle S."/>
            <person name="Anderson J.B."/>
            <person name="Grigoriev I.V."/>
            <person name="Gueldener U."/>
            <person name="Muensterkoetter M."/>
            <person name="Nagy L.G."/>
        </authorList>
    </citation>
    <scope>NUCLEOTIDE SEQUENCE [LARGE SCALE GENOMIC DNA]</scope>
    <source>
        <strain evidence="2">C18/9</strain>
    </source>
</reference>
<evidence type="ECO:0000313" key="2">
    <source>
        <dbReference type="Proteomes" id="UP000219338"/>
    </source>
</evidence>
<sequence length="417" mass="47302">MSAPHSYTPSNSSLWAFQEDIGYNVRVDVDMMSPEPSLRREEGLTEESQCRKYDTFFGKDVFDGAKEKLGRYLEELPSEKDGWGTTDGPMRDAACNCGRSVRRLVTGIPSRLLKTYSPFRLYAHTPCLSIHDTVLPAVISAPNTSSRYQWLDVLPPYDEWLGTQSFVLFPGASEERWDYLTQQPPNPATLGEKNLCLVAASRLGPRPSLTLWDRIFGKWWGGESYDEKYDLFERGRAKKAWSGVLGISADALPWVRNVLSKVSRRSPEREWIVAGYLGEGMVHAWMSGKALAYTVLEKDVDWLPTPFRVTEKDYASELSEQSISLITTYSRYLSLSSIIDVHHGLLDPRISAYRPAVQLLFTCLASHPSYFENMSDEFILGKFELSSPLLDEVSSSSQVYPWLSDTEIRFVERARVI</sequence>
<accession>A0A284R2Z9</accession>
<evidence type="ECO:0000313" key="1">
    <source>
        <dbReference type="EMBL" id="SJL03068.1"/>
    </source>
</evidence>